<dbReference type="PANTHER" id="PTHR43095">
    <property type="entry name" value="SUGAR KINASE"/>
    <property type="match status" value="1"/>
</dbReference>
<keyword evidence="2 4" id="KW-0808">Transferase</keyword>
<proteinExistence type="inferred from homology"/>
<dbReference type="AlphaFoldDB" id="A0A512BC31"/>
<protein>
    <submittedName>
        <fullName evidence="7">Gluconate kinase</fullName>
    </submittedName>
</protein>
<comment type="similarity">
    <text evidence="1 4">Belongs to the FGGY kinase family.</text>
</comment>
<dbReference type="Pfam" id="PF00370">
    <property type="entry name" value="FGGY_N"/>
    <property type="match status" value="1"/>
</dbReference>
<dbReference type="InterPro" id="IPR018484">
    <property type="entry name" value="FGGY_N"/>
</dbReference>
<evidence type="ECO:0000313" key="8">
    <source>
        <dbReference type="Proteomes" id="UP000321513"/>
    </source>
</evidence>
<evidence type="ECO:0000256" key="4">
    <source>
        <dbReference type="RuleBase" id="RU003733"/>
    </source>
</evidence>
<dbReference type="PROSITE" id="PS00933">
    <property type="entry name" value="FGGY_KINASES_1"/>
    <property type="match status" value="1"/>
</dbReference>
<evidence type="ECO:0000313" key="7">
    <source>
        <dbReference type="EMBL" id="GEO09531.1"/>
    </source>
</evidence>
<dbReference type="GO" id="GO:0016301">
    <property type="term" value="F:kinase activity"/>
    <property type="evidence" value="ECO:0007669"/>
    <property type="project" value="UniProtKB-KW"/>
</dbReference>
<dbReference type="OrthoDB" id="9805576at2"/>
<evidence type="ECO:0000259" key="6">
    <source>
        <dbReference type="Pfam" id="PF02782"/>
    </source>
</evidence>
<dbReference type="GO" id="GO:0005975">
    <property type="term" value="P:carbohydrate metabolic process"/>
    <property type="evidence" value="ECO:0007669"/>
    <property type="project" value="InterPro"/>
</dbReference>
<comment type="caution">
    <text evidence="7">The sequence shown here is derived from an EMBL/GenBank/DDBJ whole genome shotgun (WGS) entry which is preliminary data.</text>
</comment>
<keyword evidence="8" id="KW-1185">Reference proteome</keyword>
<keyword evidence="3 4" id="KW-0418">Kinase</keyword>
<dbReference type="Gene3D" id="3.30.420.40">
    <property type="match status" value="2"/>
</dbReference>
<dbReference type="InterPro" id="IPR043129">
    <property type="entry name" value="ATPase_NBD"/>
</dbReference>
<dbReference type="InterPro" id="IPR050406">
    <property type="entry name" value="FGGY_Carb_Kinase"/>
</dbReference>
<organism evidence="7 8">
    <name type="scientific">Segetibacter aerophilus</name>
    <dbReference type="NCBI Taxonomy" id="670293"/>
    <lineage>
        <taxon>Bacteria</taxon>
        <taxon>Pseudomonadati</taxon>
        <taxon>Bacteroidota</taxon>
        <taxon>Chitinophagia</taxon>
        <taxon>Chitinophagales</taxon>
        <taxon>Chitinophagaceae</taxon>
        <taxon>Segetibacter</taxon>
    </lineage>
</organism>
<evidence type="ECO:0000256" key="3">
    <source>
        <dbReference type="ARBA" id="ARBA00022777"/>
    </source>
</evidence>
<evidence type="ECO:0000259" key="5">
    <source>
        <dbReference type="Pfam" id="PF00370"/>
    </source>
</evidence>
<gene>
    <name evidence="7" type="primary">gntK</name>
    <name evidence="7" type="ORF">SAE01_20270</name>
</gene>
<dbReference type="InterPro" id="IPR000577">
    <property type="entry name" value="Carb_kinase_FGGY"/>
</dbReference>
<dbReference type="InterPro" id="IPR018483">
    <property type="entry name" value="Carb_kinase_FGGY_CS"/>
</dbReference>
<dbReference type="InterPro" id="IPR018485">
    <property type="entry name" value="FGGY_C"/>
</dbReference>
<feature type="domain" description="Carbohydrate kinase FGGY C-terminal" evidence="6">
    <location>
        <begin position="250"/>
        <end position="435"/>
    </location>
</feature>
<dbReference type="PANTHER" id="PTHR43095:SF2">
    <property type="entry name" value="GLUCONOKINASE"/>
    <property type="match status" value="1"/>
</dbReference>
<name>A0A512BC31_9BACT</name>
<dbReference type="CDD" id="cd07770">
    <property type="entry name" value="ASKHA_NBD_FGGY_GntK"/>
    <property type="match status" value="1"/>
</dbReference>
<accession>A0A512BC31</accession>
<dbReference type="Proteomes" id="UP000321513">
    <property type="component" value="Unassembled WGS sequence"/>
</dbReference>
<dbReference type="SUPFAM" id="SSF53067">
    <property type="entry name" value="Actin-like ATPase domain"/>
    <property type="match status" value="2"/>
</dbReference>
<feature type="domain" description="Carbohydrate kinase FGGY N-terminal" evidence="5">
    <location>
        <begin position="3"/>
        <end position="242"/>
    </location>
</feature>
<dbReference type="Pfam" id="PF02782">
    <property type="entry name" value="FGGY_C"/>
    <property type="match status" value="1"/>
</dbReference>
<dbReference type="PIRSF" id="PIRSF000538">
    <property type="entry name" value="GlpK"/>
    <property type="match status" value="1"/>
</dbReference>
<dbReference type="RefSeq" id="WP_147203644.1">
    <property type="nucleotide sequence ID" value="NZ_BJYT01000006.1"/>
</dbReference>
<dbReference type="GO" id="GO:0016773">
    <property type="term" value="F:phosphotransferase activity, alcohol group as acceptor"/>
    <property type="evidence" value="ECO:0007669"/>
    <property type="project" value="InterPro"/>
</dbReference>
<reference evidence="7 8" key="1">
    <citation type="submission" date="2019-07" db="EMBL/GenBank/DDBJ databases">
        <title>Whole genome shotgun sequence of Segetibacter aerophilus NBRC 106135.</title>
        <authorList>
            <person name="Hosoyama A."/>
            <person name="Uohara A."/>
            <person name="Ohji S."/>
            <person name="Ichikawa N."/>
        </authorList>
    </citation>
    <scope>NUCLEOTIDE SEQUENCE [LARGE SCALE GENOMIC DNA]</scope>
    <source>
        <strain evidence="7 8">NBRC 106135</strain>
    </source>
</reference>
<evidence type="ECO:0000256" key="1">
    <source>
        <dbReference type="ARBA" id="ARBA00009156"/>
    </source>
</evidence>
<dbReference type="PROSITE" id="PS00445">
    <property type="entry name" value="FGGY_KINASES_2"/>
    <property type="match status" value="1"/>
</dbReference>
<dbReference type="EMBL" id="BJYT01000006">
    <property type="protein sequence ID" value="GEO09531.1"/>
    <property type="molecule type" value="Genomic_DNA"/>
</dbReference>
<sequence>MKYYLGIDIGTTSSKAVAFSETGQVVGDCSFPYQMHHPQTGWSEQDPEIIFTAVVNAINKVVLTLAPHLPIFISFSAAMHSLIAVDEKGKPLTQCIIWADNRSDLIAQKLRATEEGEQFYHSTGVPIHSMSPLCKLLWLRENAPEIFKTAFKFIGIKEFIFYKFFSQFVVDTSIASATGLLNSKSLQWDEEILNYVSITADRLSTVVSTKAIFRDHTFNGLTNIKEVPFVVGASDGALSNLGTGATGKAMAITIGTSGAARMIISQPKTDAGMRTFCYHLKDDLYVAGGANNNGAVVLQWLKESLLEAKEDYDELFEKAKVIKPGSDDLLFLPYILGERAPIWNANAKGVFFGLNVQHTKAHMVRASLEGVIFSMYSIISILAQQHEVSELHGSGGFAKSPLWVQMLADISGLKVLVSDTVESSALGAVMLGAEALGIETILKFNIISTYEPDGKNHQVYQKQFEKFERLYQLLKGEMVNEEMRKG</sequence>
<evidence type="ECO:0000256" key="2">
    <source>
        <dbReference type="ARBA" id="ARBA00022679"/>
    </source>
</evidence>